<feature type="transmembrane region" description="Helical" evidence="7">
    <location>
        <begin position="446"/>
        <end position="466"/>
    </location>
</feature>
<feature type="transmembrane region" description="Helical" evidence="7">
    <location>
        <begin position="331"/>
        <end position="352"/>
    </location>
</feature>
<organism evidence="11">
    <name type="scientific">Methylobacterium bullatum</name>
    <dbReference type="NCBI Taxonomy" id="570505"/>
    <lineage>
        <taxon>Bacteria</taxon>
        <taxon>Pseudomonadati</taxon>
        <taxon>Pseudomonadota</taxon>
        <taxon>Alphaproteobacteria</taxon>
        <taxon>Hyphomicrobiales</taxon>
        <taxon>Methylobacteriaceae</taxon>
        <taxon>Methylobacterium</taxon>
    </lineage>
</organism>
<dbReference type="InterPro" id="IPR017937">
    <property type="entry name" value="Thioredoxin_CS"/>
</dbReference>
<evidence type="ECO:0000256" key="7">
    <source>
        <dbReference type="SAM" id="Phobius"/>
    </source>
</evidence>
<dbReference type="EMBL" id="LR743510">
    <property type="protein sequence ID" value="CAA2138952.1"/>
    <property type="molecule type" value="Genomic_DNA"/>
</dbReference>
<keyword evidence="8" id="KW-0732">Signal</keyword>
<dbReference type="InterPro" id="IPR028250">
    <property type="entry name" value="DsbDN"/>
</dbReference>
<evidence type="ECO:0000256" key="5">
    <source>
        <dbReference type="ARBA" id="ARBA00023136"/>
    </source>
</evidence>
<evidence type="ECO:0000313" key="11">
    <source>
        <dbReference type="EMBL" id="CAA2138952.1"/>
    </source>
</evidence>
<keyword evidence="5 7" id="KW-0472">Membrane</keyword>
<feature type="transmembrane region" description="Helical" evidence="7">
    <location>
        <begin position="512"/>
        <end position="528"/>
    </location>
</feature>
<evidence type="ECO:0000256" key="8">
    <source>
        <dbReference type="SAM" id="SignalP"/>
    </source>
</evidence>
<feature type="transmembrane region" description="Helical" evidence="7">
    <location>
        <begin position="412"/>
        <end position="440"/>
    </location>
</feature>
<dbReference type="PROSITE" id="PS00194">
    <property type="entry name" value="THIOREDOXIN_1"/>
    <property type="match status" value="1"/>
</dbReference>
<keyword evidence="4 7" id="KW-1133">Transmembrane helix</keyword>
<dbReference type="Gene3D" id="3.40.30.10">
    <property type="entry name" value="Glutaredoxin"/>
    <property type="match status" value="1"/>
</dbReference>
<evidence type="ECO:0000256" key="3">
    <source>
        <dbReference type="ARBA" id="ARBA00022748"/>
    </source>
</evidence>
<keyword evidence="3" id="KW-0201">Cytochrome c-type biogenesis</keyword>
<keyword evidence="11" id="KW-0614">Plasmid</keyword>
<evidence type="ECO:0000259" key="10">
    <source>
        <dbReference type="Pfam" id="PF11412"/>
    </source>
</evidence>
<reference evidence="11" key="1">
    <citation type="submission" date="2019-12" db="EMBL/GenBank/DDBJ databases">
        <authorList>
            <person name="Cremers G."/>
        </authorList>
    </citation>
    <scope>NUCLEOTIDE SEQUENCE</scope>
    <source>
        <strain evidence="11">Mbul2</strain>
        <plasmid evidence="11">1</plasmid>
    </source>
</reference>
<dbReference type="EC" id="1.8.1.8" evidence="11"/>
<dbReference type="Pfam" id="PF02683">
    <property type="entry name" value="DsbD_TM"/>
    <property type="match status" value="1"/>
</dbReference>
<dbReference type="GO" id="GO:0016020">
    <property type="term" value="C:membrane"/>
    <property type="evidence" value="ECO:0007669"/>
    <property type="project" value="UniProtKB-SubCell"/>
</dbReference>
<proteinExistence type="predicted"/>
<feature type="transmembrane region" description="Helical" evidence="7">
    <location>
        <begin position="282"/>
        <end position="310"/>
    </location>
</feature>
<feature type="domain" description="Thiol:disulfide interchange protein DsbD N-terminal" evidence="10">
    <location>
        <begin position="49"/>
        <end position="156"/>
    </location>
</feature>
<dbReference type="GO" id="GO:0017004">
    <property type="term" value="P:cytochrome complex assembly"/>
    <property type="evidence" value="ECO:0007669"/>
    <property type="project" value="UniProtKB-KW"/>
</dbReference>
<dbReference type="GO" id="GO:0045454">
    <property type="term" value="P:cell redox homeostasis"/>
    <property type="evidence" value="ECO:0007669"/>
    <property type="project" value="TreeGrafter"/>
</dbReference>
<gene>
    <name evidence="11" type="primary">dsbD_1</name>
    <name evidence="11" type="ORF">MBLL_01385</name>
</gene>
<feature type="signal peptide" evidence="8">
    <location>
        <begin position="1"/>
        <end position="27"/>
    </location>
</feature>
<dbReference type="SUPFAM" id="SSF52833">
    <property type="entry name" value="Thioredoxin-like"/>
    <property type="match status" value="1"/>
</dbReference>
<protein>
    <submittedName>
        <fullName evidence="11">Thiol:disulfide interchange protein DsbD</fullName>
        <ecNumber evidence="11">1.8.1.8</ecNumber>
    </submittedName>
</protein>
<sequence>MVLRDPVRRRLLACLALFLLGAFPVRAASTAWIGDDRAAVRLVTATDTANPGSPVEAGLEFRFGDGWHGAWRSPGDAGLAPTFDGSGSEGVVLDSIAWPAPRRLTVGDLQTFVYESGTVLPLRFARRGDGAAHLHLRLVHAVCGEVCVPYRATLDLALPAGTDRPSAEAGLIDAAHARIPGPPEAAGFAVVGQAREGPPDDRCLVLRVTSEGSAFMAPDVFVEGPKGAVTTPPAVALSDGGHTARLTLNLSPDVADTDLRVTLVDGLRSAEFTVSPMDGIGWGGWLAILATALIGGLVLNAMPCVLPVLSLKVFALTRAAGADQRGVRAELLATAAGIVASFLAIALVLIVLKASGASIGWGIQFQAPWFLAGMALLTVLFAASLFDWVTIGLPRPVAALGSLRGSGRLSEAFLTGAFATLLATPCSAPFVGSAVGFALTRGHVDILLVFATLGLGMALPFALLALKPGWTRLLPRPGFWMIRLRSGFGLLLLGTAAWLMTVFAELAGIPRAMGLAGILILLLGWLALSRPPRVPDRRRSLVTAALVLALVPVTVWPSGFGPSPVARTEGGPWRAFAPEAIPALVAEGKVVVVDVTASWCLTCRLNDVTTLDRAENRARLSAPDTVAMRADWTQADPAILAFLRRFGRFGIPLVAVYGPGLPRGEALPELLTPATMRAAIVRAERENANKTTTEFLP</sequence>
<feature type="chain" id="PRO_5025358510" evidence="8">
    <location>
        <begin position="28"/>
        <end position="697"/>
    </location>
</feature>
<dbReference type="InterPro" id="IPR036249">
    <property type="entry name" value="Thioredoxin-like_sf"/>
</dbReference>
<evidence type="ECO:0000256" key="2">
    <source>
        <dbReference type="ARBA" id="ARBA00022692"/>
    </source>
</evidence>
<geneLocation type="plasmid" evidence="11">
    <name>1</name>
</geneLocation>
<keyword evidence="2 7" id="KW-0812">Transmembrane</keyword>
<keyword evidence="11" id="KW-0560">Oxidoreductase</keyword>
<dbReference type="Pfam" id="PF13899">
    <property type="entry name" value="Thioredoxin_7"/>
    <property type="match status" value="1"/>
</dbReference>
<feature type="domain" description="Cytochrome C biogenesis protein transmembrane" evidence="9">
    <location>
        <begin position="286"/>
        <end position="501"/>
    </location>
</feature>
<evidence type="ECO:0000256" key="4">
    <source>
        <dbReference type="ARBA" id="ARBA00022989"/>
    </source>
</evidence>
<evidence type="ECO:0000256" key="6">
    <source>
        <dbReference type="ARBA" id="ARBA00023284"/>
    </source>
</evidence>
<dbReference type="Pfam" id="PF11412">
    <property type="entry name" value="DsbD_N"/>
    <property type="match status" value="1"/>
</dbReference>
<keyword evidence="6" id="KW-0676">Redox-active center</keyword>
<dbReference type="AlphaFoldDB" id="A0A679JT36"/>
<feature type="transmembrane region" description="Helical" evidence="7">
    <location>
        <begin position="487"/>
        <end position="506"/>
    </location>
</feature>
<evidence type="ECO:0000259" key="9">
    <source>
        <dbReference type="Pfam" id="PF02683"/>
    </source>
</evidence>
<dbReference type="InterPro" id="IPR003834">
    <property type="entry name" value="Cyt_c_assmbl_TM_dom"/>
</dbReference>
<dbReference type="PANTHER" id="PTHR32234:SF3">
    <property type="entry name" value="SUPPRESSION OF COPPER SENSITIVITY PROTEIN"/>
    <property type="match status" value="1"/>
</dbReference>
<name>A0A679JT36_9HYPH</name>
<feature type="transmembrane region" description="Helical" evidence="7">
    <location>
        <begin position="540"/>
        <end position="559"/>
    </location>
</feature>
<dbReference type="GO" id="GO:0047134">
    <property type="term" value="F:protein-disulfide reductase [NAD(P)H] activity"/>
    <property type="evidence" value="ECO:0007669"/>
    <property type="project" value="UniProtKB-EC"/>
</dbReference>
<dbReference type="CDD" id="cd02953">
    <property type="entry name" value="DsbDgamma"/>
    <property type="match status" value="1"/>
</dbReference>
<dbReference type="InterPro" id="IPR035671">
    <property type="entry name" value="DsbD_gamma"/>
</dbReference>
<comment type="subcellular location">
    <subcellularLocation>
        <location evidence="1">Membrane</location>
        <topology evidence="1">Multi-pass membrane protein</topology>
    </subcellularLocation>
</comment>
<dbReference type="PANTHER" id="PTHR32234">
    <property type="entry name" value="THIOL:DISULFIDE INTERCHANGE PROTEIN DSBD"/>
    <property type="match status" value="1"/>
</dbReference>
<accession>A0A679JT36</accession>
<evidence type="ECO:0000256" key="1">
    <source>
        <dbReference type="ARBA" id="ARBA00004141"/>
    </source>
</evidence>
<feature type="transmembrane region" description="Helical" evidence="7">
    <location>
        <begin position="367"/>
        <end position="391"/>
    </location>
</feature>